<dbReference type="Proteomes" id="UP000808349">
    <property type="component" value="Unassembled WGS sequence"/>
</dbReference>
<evidence type="ECO:0000256" key="2">
    <source>
        <dbReference type="ARBA" id="ARBA00022722"/>
    </source>
</evidence>
<dbReference type="GO" id="GO:0008855">
    <property type="term" value="F:exodeoxyribonuclease VII activity"/>
    <property type="evidence" value="ECO:0007669"/>
    <property type="project" value="UniProtKB-UniRule"/>
</dbReference>
<keyword evidence="4 5" id="KW-0269">Exonuclease</keyword>
<evidence type="ECO:0000256" key="3">
    <source>
        <dbReference type="ARBA" id="ARBA00022801"/>
    </source>
</evidence>
<dbReference type="GO" id="GO:0006308">
    <property type="term" value="P:DNA catabolic process"/>
    <property type="evidence" value="ECO:0007669"/>
    <property type="project" value="UniProtKB-UniRule"/>
</dbReference>
<comment type="caution">
    <text evidence="8">The sequence shown here is derived from an EMBL/GenBank/DDBJ whole genome shotgun (WGS) entry which is preliminary data.</text>
</comment>
<dbReference type="AlphaFoldDB" id="A0A9D7SD65"/>
<evidence type="ECO:0000313" key="8">
    <source>
        <dbReference type="EMBL" id="MBK9719467.1"/>
    </source>
</evidence>
<evidence type="ECO:0000259" key="7">
    <source>
        <dbReference type="Pfam" id="PF13742"/>
    </source>
</evidence>
<name>A0A9D7SD65_9BACT</name>
<evidence type="ECO:0000256" key="4">
    <source>
        <dbReference type="ARBA" id="ARBA00022839"/>
    </source>
</evidence>
<dbReference type="EC" id="3.1.11.6" evidence="5"/>
<reference evidence="8 9" key="1">
    <citation type="submission" date="2020-10" db="EMBL/GenBank/DDBJ databases">
        <title>Connecting structure to function with the recovery of over 1000 high-quality activated sludge metagenome-assembled genomes encoding full-length rRNA genes using long-read sequencing.</title>
        <authorList>
            <person name="Singleton C.M."/>
            <person name="Petriglieri F."/>
            <person name="Kristensen J.M."/>
            <person name="Kirkegaard R.H."/>
            <person name="Michaelsen T.Y."/>
            <person name="Andersen M.H."/>
            <person name="Karst S.M."/>
            <person name="Dueholm M.S."/>
            <person name="Nielsen P.H."/>
            <person name="Albertsen M."/>
        </authorList>
    </citation>
    <scope>NUCLEOTIDE SEQUENCE [LARGE SCALE GENOMIC DNA]</scope>
    <source>
        <strain evidence="8">Ribe_18-Q3-R11-54_BAT3C.373</strain>
    </source>
</reference>
<dbReference type="InterPro" id="IPR025824">
    <property type="entry name" value="OB-fold_nuc-bd_dom"/>
</dbReference>
<dbReference type="InterPro" id="IPR020579">
    <property type="entry name" value="Exonuc_VII_lsu_C"/>
</dbReference>
<dbReference type="GO" id="GO:0005737">
    <property type="term" value="C:cytoplasm"/>
    <property type="evidence" value="ECO:0007669"/>
    <property type="project" value="UniProtKB-SubCell"/>
</dbReference>
<dbReference type="Pfam" id="PF02601">
    <property type="entry name" value="Exonuc_VII_L"/>
    <property type="match status" value="1"/>
</dbReference>
<dbReference type="PANTHER" id="PTHR30008:SF0">
    <property type="entry name" value="EXODEOXYRIBONUCLEASE 7 LARGE SUBUNIT"/>
    <property type="match status" value="1"/>
</dbReference>
<feature type="domain" description="OB-fold nucleic acid binding" evidence="7">
    <location>
        <begin position="5"/>
        <end position="109"/>
    </location>
</feature>
<feature type="domain" description="Exonuclease VII large subunit C-terminal" evidence="6">
    <location>
        <begin position="137"/>
        <end position="360"/>
    </location>
</feature>
<dbReference type="GO" id="GO:0009318">
    <property type="term" value="C:exodeoxyribonuclease VII complex"/>
    <property type="evidence" value="ECO:0007669"/>
    <property type="project" value="UniProtKB-UniRule"/>
</dbReference>
<comment type="catalytic activity">
    <reaction evidence="5">
        <text>Exonucleolytic cleavage in either 5'- to 3'- or 3'- to 5'-direction to yield nucleoside 5'-phosphates.</text>
        <dbReference type="EC" id="3.1.11.6"/>
    </reaction>
</comment>
<evidence type="ECO:0000259" key="6">
    <source>
        <dbReference type="Pfam" id="PF02601"/>
    </source>
</evidence>
<protein>
    <recommendedName>
        <fullName evidence="5">Exodeoxyribonuclease 7 large subunit</fullName>
        <ecNumber evidence="5">3.1.11.6</ecNumber>
    </recommendedName>
</protein>
<dbReference type="InterPro" id="IPR003753">
    <property type="entry name" value="Exonuc_VII_L"/>
</dbReference>
<organism evidence="8 9">
    <name type="scientific">Candidatus Defluviibacterium haderslevense</name>
    <dbReference type="NCBI Taxonomy" id="2981993"/>
    <lineage>
        <taxon>Bacteria</taxon>
        <taxon>Pseudomonadati</taxon>
        <taxon>Bacteroidota</taxon>
        <taxon>Saprospiria</taxon>
        <taxon>Saprospirales</taxon>
        <taxon>Saprospiraceae</taxon>
        <taxon>Candidatus Defluviibacterium</taxon>
    </lineage>
</organism>
<dbReference type="Pfam" id="PF13742">
    <property type="entry name" value="tRNA_anti_2"/>
    <property type="match status" value="1"/>
</dbReference>
<evidence type="ECO:0000256" key="5">
    <source>
        <dbReference type="RuleBase" id="RU004355"/>
    </source>
</evidence>
<accession>A0A9D7SD65</accession>
<comment type="subcellular location">
    <subcellularLocation>
        <location evidence="5">Cytoplasm</location>
    </subcellularLocation>
</comment>
<evidence type="ECO:0000313" key="9">
    <source>
        <dbReference type="Proteomes" id="UP000808349"/>
    </source>
</evidence>
<dbReference type="PANTHER" id="PTHR30008">
    <property type="entry name" value="EXODEOXYRIBONUCLEASE 7 LARGE SUBUNIT"/>
    <property type="match status" value="1"/>
</dbReference>
<sequence length="417" mass="47710">METISLSRLNEFVRRVIALNFDDPIWIVAELLQIKESKGHYYIELAEKSDQGDIIAQSSAVIWKPNYGLIKKSLSADIFTILKEGNQIKVQVLVDYHPRFGLKLNIQKVDESYTLGKILQQKIQTIDRLKKENLWQINRTLELPIIIQNLAVITSMTAAGKIDFENQLMSNPFGYQFKLSYYPAAMQGLQTETEVSQAIININEQEVAPFDGIVIVRGGGSKLDLMDFDTYQISKQIGLSALPVLIGVGHHIDESVADMNAFASLKTPTAVAEYIINHNRLAEENVIKTMESIRFYGSQIISTYAIELRHIKESLNTSFINIKYTEQQKIIRYKNKLYNLVQQFIQNKFTILLQLDHKIKINDPSIFYQKGYSLLFQHEKPITSIHELDLSDPMITKLKDGSVLSQPIKIWQNQKSN</sequence>
<keyword evidence="1" id="KW-0963">Cytoplasm</keyword>
<gene>
    <name evidence="8" type="primary">xseA</name>
    <name evidence="8" type="ORF">IPO85_18515</name>
</gene>
<dbReference type="EMBL" id="JADKFW010000021">
    <property type="protein sequence ID" value="MBK9719467.1"/>
    <property type="molecule type" value="Genomic_DNA"/>
</dbReference>
<keyword evidence="3 5" id="KW-0378">Hydrolase</keyword>
<comment type="similarity">
    <text evidence="5">Belongs to the XseA family.</text>
</comment>
<dbReference type="GO" id="GO:0003676">
    <property type="term" value="F:nucleic acid binding"/>
    <property type="evidence" value="ECO:0007669"/>
    <property type="project" value="InterPro"/>
</dbReference>
<proteinExistence type="inferred from homology"/>
<evidence type="ECO:0000256" key="1">
    <source>
        <dbReference type="ARBA" id="ARBA00022490"/>
    </source>
</evidence>
<dbReference type="NCBIfam" id="TIGR00237">
    <property type="entry name" value="xseA"/>
    <property type="match status" value="1"/>
</dbReference>
<keyword evidence="2 5" id="KW-0540">Nuclease</keyword>
<dbReference type="CDD" id="cd04489">
    <property type="entry name" value="ExoVII_LU_OBF"/>
    <property type="match status" value="1"/>
</dbReference>